<evidence type="ECO:0000313" key="4">
    <source>
        <dbReference type="Proteomes" id="UP000683360"/>
    </source>
</evidence>
<protein>
    <submittedName>
        <fullName evidence="3">XRCC5</fullName>
    </submittedName>
</protein>
<dbReference type="SUPFAM" id="SSF100939">
    <property type="entry name" value="SPOC domain-like"/>
    <property type="match status" value="1"/>
</dbReference>
<keyword evidence="4" id="KW-1185">Reference proteome</keyword>
<dbReference type="PANTHER" id="PTHR12604">
    <property type="entry name" value="KU AUTOANTIGEN DNA HELICASE"/>
    <property type="match status" value="1"/>
</dbReference>
<gene>
    <name evidence="3" type="ORF">MEDL_66376</name>
</gene>
<dbReference type="InterPro" id="IPR016194">
    <property type="entry name" value="SPOC-like_C_dom_sf"/>
</dbReference>
<feature type="domain" description="Ku" evidence="2">
    <location>
        <begin position="36"/>
        <end position="116"/>
    </location>
</feature>
<dbReference type="InterPro" id="IPR006164">
    <property type="entry name" value="DNA_bd_Ku70/Ku80"/>
</dbReference>
<dbReference type="GO" id="GO:0043564">
    <property type="term" value="C:Ku70:Ku80 complex"/>
    <property type="evidence" value="ECO:0007669"/>
    <property type="project" value="TreeGrafter"/>
</dbReference>
<keyword evidence="1" id="KW-0238">DNA-binding</keyword>
<dbReference type="AlphaFoldDB" id="A0A8S3VB28"/>
<proteinExistence type="predicted"/>
<dbReference type="GO" id="GO:0006303">
    <property type="term" value="P:double-strand break repair via nonhomologous end joining"/>
    <property type="evidence" value="ECO:0007669"/>
    <property type="project" value="InterPro"/>
</dbReference>
<evidence type="ECO:0000313" key="3">
    <source>
        <dbReference type="EMBL" id="CAG2254937.1"/>
    </source>
</evidence>
<dbReference type="GO" id="GO:0042162">
    <property type="term" value="F:telomeric DNA binding"/>
    <property type="evidence" value="ECO:0007669"/>
    <property type="project" value="TreeGrafter"/>
</dbReference>
<reference evidence="3" key="1">
    <citation type="submission" date="2021-03" db="EMBL/GenBank/DDBJ databases">
        <authorList>
            <person name="Bekaert M."/>
        </authorList>
    </citation>
    <scope>NUCLEOTIDE SEQUENCE</scope>
</reference>
<dbReference type="GO" id="GO:0003690">
    <property type="term" value="F:double-stranded DNA binding"/>
    <property type="evidence" value="ECO:0007669"/>
    <property type="project" value="TreeGrafter"/>
</dbReference>
<name>A0A8S3VB28_MYTED</name>
<dbReference type="OrthoDB" id="30826at2759"/>
<dbReference type="Gene3D" id="2.40.290.10">
    <property type="match status" value="1"/>
</dbReference>
<dbReference type="GO" id="GO:0000723">
    <property type="term" value="P:telomere maintenance"/>
    <property type="evidence" value="ECO:0007669"/>
    <property type="project" value="TreeGrafter"/>
</dbReference>
<dbReference type="PANTHER" id="PTHR12604:SF4">
    <property type="entry name" value="X-RAY REPAIR CROSS-COMPLEMENTING PROTEIN 5"/>
    <property type="match status" value="1"/>
</dbReference>
<dbReference type="Proteomes" id="UP000683360">
    <property type="component" value="Unassembled WGS sequence"/>
</dbReference>
<dbReference type="Pfam" id="PF02735">
    <property type="entry name" value="Ku"/>
    <property type="match status" value="1"/>
</dbReference>
<comment type="caution">
    <text evidence="3">The sequence shown here is derived from an EMBL/GenBank/DDBJ whole genome shotgun (WGS) entry which is preliminary data.</text>
</comment>
<evidence type="ECO:0000256" key="1">
    <source>
        <dbReference type="ARBA" id="ARBA00023125"/>
    </source>
</evidence>
<accession>A0A8S3VB28</accession>
<sequence length="159" mass="18481">MVISHEMIKNKSVSSTPTMLTVNYIILEMKNFTLKQSWKKVYAKDADEKISTLRTYHMNDEEETEVEKEDIVEGHRYGNTLVPMSADDKENMKYRAEKCFKILGFTKGDKVLTNTMNYRAEKCFKILDFTKGDKVLTNTMNYRAEKCFKILGFTNGDTV</sequence>
<evidence type="ECO:0000259" key="2">
    <source>
        <dbReference type="Pfam" id="PF02735"/>
    </source>
</evidence>
<organism evidence="3 4">
    <name type="scientific">Mytilus edulis</name>
    <name type="common">Blue mussel</name>
    <dbReference type="NCBI Taxonomy" id="6550"/>
    <lineage>
        <taxon>Eukaryota</taxon>
        <taxon>Metazoa</taxon>
        <taxon>Spiralia</taxon>
        <taxon>Lophotrochozoa</taxon>
        <taxon>Mollusca</taxon>
        <taxon>Bivalvia</taxon>
        <taxon>Autobranchia</taxon>
        <taxon>Pteriomorphia</taxon>
        <taxon>Mytilida</taxon>
        <taxon>Mytiloidea</taxon>
        <taxon>Mytilidae</taxon>
        <taxon>Mytilinae</taxon>
        <taxon>Mytilus</taxon>
    </lineage>
</organism>
<dbReference type="EMBL" id="CAJPWZ010003256">
    <property type="protein sequence ID" value="CAG2254937.1"/>
    <property type="molecule type" value="Genomic_DNA"/>
</dbReference>